<gene>
    <name evidence="3" type="ORF">SAMN02927928_0151</name>
</gene>
<name>A0A1G4TUV4_9CAUL</name>
<dbReference type="STRING" id="260084.SAMN02927928_0151"/>
<dbReference type="EMBL" id="FMTS01000012">
    <property type="protein sequence ID" value="SCW84399.1"/>
    <property type="molecule type" value="Genomic_DNA"/>
</dbReference>
<feature type="modified residue" description="4-aspartylphosphate" evidence="1">
    <location>
        <position position="58"/>
    </location>
</feature>
<dbReference type="GO" id="GO:0000160">
    <property type="term" value="P:phosphorelay signal transduction system"/>
    <property type="evidence" value="ECO:0007669"/>
    <property type="project" value="InterPro"/>
</dbReference>
<feature type="domain" description="Response regulatory" evidence="2">
    <location>
        <begin position="8"/>
        <end position="127"/>
    </location>
</feature>
<keyword evidence="4" id="KW-1185">Reference proteome</keyword>
<dbReference type="RefSeq" id="WP_245679091.1">
    <property type="nucleotide sequence ID" value="NZ_CBCRYE010000011.1"/>
</dbReference>
<dbReference type="Gene3D" id="3.40.50.2300">
    <property type="match status" value="1"/>
</dbReference>
<organism evidence="3 4">
    <name type="scientific">Asticcacaulis taihuensis</name>
    <dbReference type="NCBI Taxonomy" id="260084"/>
    <lineage>
        <taxon>Bacteria</taxon>
        <taxon>Pseudomonadati</taxon>
        <taxon>Pseudomonadota</taxon>
        <taxon>Alphaproteobacteria</taxon>
        <taxon>Caulobacterales</taxon>
        <taxon>Caulobacteraceae</taxon>
        <taxon>Asticcacaulis</taxon>
    </lineage>
</organism>
<evidence type="ECO:0000259" key="2">
    <source>
        <dbReference type="PROSITE" id="PS50110"/>
    </source>
</evidence>
<dbReference type="Pfam" id="PF00072">
    <property type="entry name" value="Response_reg"/>
    <property type="match status" value="1"/>
</dbReference>
<proteinExistence type="predicted"/>
<keyword evidence="1" id="KW-0597">Phosphoprotein</keyword>
<reference evidence="4" key="1">
    <citation type="submission" date="2016-10" db="EMBL/GenBank/DDBJ databases">
        <authorList>
            <person name="Varghese N."/>
            <person name="Submissions S."/>
        </authorList>
    </citation>
    <scope>NUCLEOTIDE SEQUENCE [LARGE SCALE GENOMIC DNA]</scope>
    <source>
        <strain evidence="4">CGMCC 1.3431</strain>
    </source>
</reference>
<evidence type="ECO:0000313" key="4">
    <source>
        <dbReference type="Proteomes" id="UP000199150"/>
    </source>
</evidence>
<accession>A0A1G4TUV4</accession>
<evidence type="ECO:0000256" key="1">
    <source>
        <dbReference type="PROSITE-ProRule" id="PRU00169"/>
    </source>
</evidence>
<dbReference type="AlphaFoldDB" id="A0A1G4TUV4"/>
<dbReference type="SMART" id="SM00448">
    <property type="entry name" value="REC"/>
    <property type="match status" value="1"/>
</dbReference>
<dbReference type="InterPro" id="IPR011006">
    <property type="entry name" value="CheY-like_superfamily"/>
</dbReference>
<dbReference type="InterPro" id="IPR052048">
    <property type="entry name" value="ST_Response_Regulator"/>
</dbReference>
<dbReference type="SUPFAM" id="SSF52172">
    <property type="entry name" value="CheY-like"/>
    <property type="match status" value="1"/>
</dbReference>
<evidence type="ECO:0000313" key="3">
    <source>
        <dbReference type="EMBL" id="SCW84399.1"/>
    </source>
</evidence>
<dbReference type="Proteomes" id="UP000199150">
    <property type="component" value="Unassembled WGS sequence"/>
</dbReference>
<dbReference type="PANTHER" id="PTHR43228:SF1">
    <property type="entry name" value="TWO-COMPONENT RESPONSE REGULATOR ARR22"/>
    <property type="match status" value="1"/>
</dbReference>
<protein>
    <submittedName>
        <fullName evidence="3">Response regulator receiver domain-containing protein</fullName>
    </submittedName>
</protein>
<sequence length="167" mass="19106">MSQFARVMVLVVDDNHYMRVIVSTMLRSMGITLIREASDGAEALEIVRDWRPDVIILDLMMETIDGIEFTKLIRRGVDSPHPYVPIIMMTGHTDRRRVIEARDAGVNEFVAKPLTARALIDRLKSVINNERGWVKSANYVGPDRRRKVQPDFKGPFRRIADKADGKM</sequence>
<dbReference type="InterPro" id="IPR001789">
    <property type="entry name" value="Sig_transdc_resp-reg_receiver"/>
</dbReference>
<dbReference type="PANTHER" id="PTHR43228">
    <property type="entry name" value="TWO-COMPONENT RESPONSE REGULATOR"/>
    <property type="match status" value="1"/>
</dbReference>
<dbReference type="PROSITE" id="PS50110">
    <property type="entry name" value="RESPONSE_REGULATORY"/>
    <property type="match status" value="1"/>
</dbReference>